<protein>
    <submittedName>
        <fullName evidence="3">Uncharacterized protein</fullName>
    </submittedName>
</protein>
<keyword evidence="2" id="KW-0812">Transmembrane</keyword>
<evidence type="ECO:0000313" key="4">
    <source>
        <dbReference type="Proteomes" id="UP000199119"/>
    </source>
</evidence>
<feature type="transmembrane region" description="Helical" evidence="2">
    <location>
        <begin position="29"/>
        <end position="47"/>
    </location>
</feature>
<feature type="compositionally biased region" description="Basic and acidic residues" evidence="1">
    <location>
        <begin position="78"/>
        <end position="88"/>
    </location>
</feature>
<keyword evidence="2" id="KW-0472">Membrane</keyword>
<name>A0A1I1ZWV6_9BURK</name>
<sequence length="96" mass="10008">MRHLSDTMVPADAASRRGTAADGMGDVRVFWIAAAIAVVAVVAVVAFKLEGRELRSALFSSFPVLAQQTVASSAPGTGRHEIALRTDSKPMGGVAR</sequence>
<dbReference type="EMBL" id="FONX01000001">
    <property type="protein sequence ID" value="SFE36155.1"/>
    <property type="molecule type" value="Genomic_DNA"/>
</dbReference>
<feature type="region of interest" description="Disordered" evidence="1">
    <location>
        <begin position="72"/>
        <end position="96"/>
    </location>
</feature>
<dbReference type="Proteomes" id="UP000199119">
    <property type="component" value="Unassembled WGS sequence"/>
</dbReference>
<organism evidence="3 4">
    <name type="scientific">Paracidovorax wautersii</name>
    <dbReference type="NCBI Taxonomy" id="1177982"/>
    <lineage>
        <taxon>Bacteria</taxon>
        <taxon>Pseudomonadati</taxon>
        <taxon>Pseudomonadota</taxon>
        <taxon>Betaproteobacteria</taxon>
        <taxon>Burkholderiales</taxon>
        <taxon>Comamonadaceae</taxon>
        <taxon>Paracidovorax</taxon>
    </lineage>
</organism>
<proteinExistence type="predicted"/>
<dbReference type="AlphaFoldDB" id="A0A1I1ZWV6"/>
<evidence type="ECO:0000256" key="1">
    <source>
        <dbReference type="SAM" id="MobiDB-lite"/>
    </source>
</evidence>
<keyword evidence="2" id="KW-1133">Transmembrane helix</keyword>
<gene>
    <name evidence="3" type="ORF">SAMN04489711_101387</name>
</gene>
<evidence type="ECO:0000313" key="3">
    <source>
        <dbReference type="EMBL" id="SFE36155.1"/>
    </source>
</evidence>
<reference evidence="4" key="1">
    <citation type="submission" date="2016-10" db="EMBL/GenBank/DDBJ databases">
        <authorList>
            <person name="Varghese N."/>
            <person name="Submissions S."/>
        </authorList>
    </citation>
    <scope>NUCLEOTIDE SEQUENCE [LARGE SCALE GENOMIC DNA]</scope>
    <source>
        <strain evidence="4">DSM 27981</strain>
    </source>
</reference>
<accession>A0A1I1ZWV6</accession>
<keyword evidence="4" id="KW-1185">Reference proteome</keyword>
<evidence type="ECO:0000256" key="2">
    <source>
        <dbReference type="SAM" id="Phobius"/>
    </source>
</evidence>